<dbReference type="Proteomes" id="UP000034838">
    <property type="component" value="Unassembled WGS sequence"/>
</dbReference>
<keyword evidence="3" id="KW-1185">Reference proteome</keyword>
<name>A0A1J4PUV9_9ACTN</name>
<proteinExistence type="predicted"/>
<gene>
    <name evidence="2" type="ORF">VT52_026915</name>
</gene>
<organism evidence="2 3">
    <name type="scientific">Streptomyces malaysiense</name>
    <dbReference type="NCBI Taxonomy" id="1428626"/>
    <lineage>
        <taxon>Bacteria</taxon>
        <taxon>Bacillati</taxon>
        <taxon>Actinomycetota</taxon>
        <taxon>Actinomycetes</taxon>
        <taxon>Kitasatosporales</taxon>
        <taxon>Streptomycetaceae</taxon>
        <taxon>Streptomyces</taxon>
    </lineage>
</organism>
<evidence type="ECO:0000313" key="3">
    <source>
        <dbReference type="Proteomes" id="UP000034838"/>
    </source>
</evidence>
<accession>A0A1J4PUV9</accession>
<evidence type="ECO:0000313" key="2">
    <source>
        <dbReference type="EMBL" id="OIK24498.1"/>
    </source>
</evidence>
<evidence type="ECO:0000256" key="1">
    <source>
        <dbReference type="SAM" id="MobiDB-lite"/>
    </source>
</evidence>
<feature type="region of interest" description="Disordered" evidence="1">
    <location>
        <begin position="27"/>
        <end position="69"/>
    </location>
</feature>
<reference evidence="2" key="1">
    <citation type="submission" date="2016-10" db="EMBL/GenBank/DDBJ databases">
        <title>Genome sequence of Streptomyces malaysiense MUSC 136.</title>
        <authorList>
            <person name="Lee L.-H."/>
            <person name="Ser H.-L."/>
        </authorList>
    </citation>
    <scope>NUCLEOTIDE SEQUENCE [LARGE SCALE GENOMIC DNA]</scope>
    <source>
        <strain evidence="2">MUSC 136</strain>
    </source>
</reference>
<dbReference type="EMBL" id="LBDA02000067">
    <property type="protein sequence ID" value="OIK24498.1"/>
    <property type="molecule type" value="Genomic_DNA"/>
</dbReference>
<comment type="caution">
    <text evidence="2">The sequence shown here is derived from an EMBL/GenBank/DDBJ whole genome shotgun (WGS) entry which is preliminary data.</text>
</comment>
<protein>
    <submittedName>
        <fullName evidence="2">Uncharacterized protein</fullName>
    </submittedName>
</protein>
<sequence length="69" mass="6759">MPRAPVACVPDVTGPERTAAAADLRKPSVTFPAPPPAPSGVTGPPEGADAGDVRPSPVPAPAPVLVTGR</sequence>
<dbReference type="AlphaFoldDB" id="A0A1J4PUV9"/>